<accession>A0ABN4H520</accession>
<evidence type="ECO:0000256" key="1">
    <source>
        <dbReference type="SAM" id="Phobius"/>
    </source>
</evidence>
<protein>
    <submittedName>
        <fullName evidence="2">WD-40 repeat-containing protein</fullName>
    </submittedName>
</protein>
<name>A0ABN4H520_9GAMM</name>
<evidence type="ECO:0000313" key="2">
    <source>
        <dbReference type="EMBL" id="AKN88625.1"/>
    </source>
</evidence>
<dbReference type="RefSeq" id="WP_014715375.1">
    <property type="nucleotide sequence ID" value="NZ_JACVJP010000021.1"/>
</dbReference>
<dbReference type="EMBL" id="CP011923">
    <property type="protein sequence ID" value="AKN88625.1"/>
    <property type="molecule type" value="Genomic_DNA"/>
</dbReference>
<keyword evidence="1" id="KW-0472">Membrane</keyword>
<proteinExistence type="predicted"/>
<gene>
    <name evidence="2" type="ORF">FNO190_0872</name>
</gene>
<sequence>MFDLVTIEEYVDSEILLSQTAKVVIKNNKYVLEGDNHNKYPTDKDNQIKEGLLLWSRTVSIKHDKKIDKLRLGRLKISDIKKQTLAKPYQIDYKDDKWLVYADSSIYCLYIIMIWSIQLEMF</sequence>
<evidence type="ECO:0000313" key="3">
    <source>
        <dbReference type="Proteomes" id="UP000035930"/>
    </source>
</evidence>
<keyword evidence="1" id="KW-0812">Transmembrane</keyword>
<dbReference type="Proteomes" id="UP000035930">
    <property type="component" value="Chromosome"/>
</dbReference>
<reference evidence="2" key="1">
    <citation type="submission" date="2017-08" db="EMBL/GenBank/DDBJ databases">
        <title>Complete Genome Sequence of Francisella noatunensis subsp. orientalis strain FNO190.</title>
        <authorList>
            <person name="Pereira F.L."/>
            <person name="Goncalves L.A."/>
            <person name="Guilherme T.C."/>
            <person name="Soares S.C."/>
            <person name="Dorella F.A."/>
            <person name="Carvalho A.F."/>
            <person name="Leibowitz M.P."/>
            <person name="Leal C.A.G."/>
            <person name="Azevedo V.A.C."/>
            <person name="Figueiredo H.C.P."/>
        </authorList>
    </citation>
    <scope>NUCLEOTIDE SEQUENCE</scope>
    <source>
        <strain evidence="2">FNO190</strain>
    </source>
</reference>
<organism evidence="2 3">
    <name type="scientific">Francisella orientalis</name>
    <dbReference type="NCBI Taxonomy" id="299583"/>
    <lineage>
        <taxon>Bacteria</taxon>
        <taxon>Pseudomonadati</taxon>
        <taxon>Pseudomonadota</taxon>
        <taxon>Gammaproteobacteria</taxon>
        <taxon>Thiotrichales</taxon>
        <taxon>Francisellaceae</taxon>
        <taxon>Francisella</taxon>
    </lineage>
</organism>
<keyword evidence="1" id="KW-1133">Transmembrane helix</keyword>
<feature type="transmembrane region" description="Helical" evidence="1">
    <location>
        <begin position="98"/>
        <end position="117"/>
    </location>
</feature>
<keyword evidence="3" id="KW-1185">Reference proteome</keyword>